<organism evidence="1 2">
    <name type="scientific">Sphingomonas canadensis</name>
    <dbReference type="NCBI Taxonomy" id="1219257"/>
    <lineage>
        <taxon>Bacteria</taxon>
        <taxon>Pseudomonadati</taxon>
        <taxon>Pseudomonadota</taxon>
        <taxon>Alphaproteobacteria</taxon>
        <taxon>Sphingomonadales</taxon>
        <taxon>Sphingomonadaceae</taxon>
        <taxon>Sphingomonas</taxon>
    </lineage>
</organism>
<sequence length="109" mass="12086">MTISSERLRRMTHYSWHVLRASRERELSAQARDSTTAVLHGVLAELHLDAAEGMAEAWRMLDAQMGAAVVEDPTDRFAPLFRALFEPDSPEAVRALLPPALEAGDESLT</sequence>
<protein>
    <submittedName>
        <fullName evidence="1">Uncharacterized protein</fullName>
    </submittedName>
</protein>
<comment type="caution">
    <text evidence="1">The sequence shown here is derived from an EMBL/GenBank/DDBJ whole genome shotgun (WGS) entry which is preliminary data.</text>
</comment>
<dbReference type="EMBL" id="JBHTJG010000001">
    <property type="protein sequence ID" value="MFD0944870.1"/>
    <property type="molecule type" value="Genomic_DNA"/>
</dbReference>
<proteinExistence type="predicted"/>
<dbReference type="Proteomes" id="UP001596977">
    <property type="component" value="Unassembled WGS sequence"/>
</dbReference>
<accession>A0ABW3H0A1</accession>
<reference evidence="2" key="1">
    <citation type="journal article" date="2019" name="Int. J. Syst. Evol. Microbiol.">
        <title>The Global Catalogue of Microorganisms (GCM) 10K type strain sequencing project: providing services to taxonomists for standard genome sequencing and annotation.</title>
        <authorList>
            <consortium name="The Broad Institute Genomics Platform"/>
            <consortium name="The Broad Institute Genome Sequencing Center for Infectious Disease"/>
            <person name="Wu L."/>
            <person name="Ma J."/>
        </authorList>
    </citation>
    <scope>NUCLEOTIDE SEQUENCE [LARGE SCALE GENOMIC DNA]</scope>
    <source>
        <strain evidence="2">CCUG 62982</strain>
    </source>
</reference>
<evidence type="ECO:0000313" key="2">
    <source>
        <dbReference type="Proteomes" id="UP001596977"/>
    </source>
</evidence>
<dbReference type="RefSeq" id="WP_264942848.1">
    <property type="nucleotide sequence ID" value="NZ_JAPDRA010000001.1"/>
</dbReference>
<evidence type="ECO:0000313" key="1">
    <source>
        <dbReference type="EMBL" id="MFD0944870.1"/>
    </source>
</evidence>
<keyword evidence="2" id="KW-1185">Reference proteome</keyword>
<name>A0ABW3H0A1_9SPHN</name>
<gene>
    <name evidence="1" type="ORF">ACFQ1E_00810</name>
</gene>